<gene>
    <name evidence="6" type="ORF">CBOVIS_LOCUS3373</name>
</gene>
<protein>
    <submittedName>
        <fullName evidence="6">Uncharacterized protein</fullName>
    </submittedName>
</protein>
<feature type="chain" id="PRO_5035929160" evidence="5">
    <location>
        <begin position="20"/>
        <end position="137"/>
    </location>
</feature>
<comment type="similarity">
    <text evidence="2">Belongs to the UPF0375 family.</text>
</comment>
<dbReference type="GO" id="GO:0005576">
    <property type="term" value="C:extracellular region"/>
    <property type="evidence" value="ECO:0007669"/>
    <property type="project" value="UniProtKB-SubCell"/>
</dbReference>
<name>A0A8S1ERA4_9PELO</name>
<dbReference type="Proteomes" id="UP000494206">
    <property type="component" value="Unassembled WGS sequence"/>
</dbReference>
<evidence type="ECO:0000256" key="1">
    <source>
        <dbReference type="ARBA" id="ARBA00004613"/>
    </source>
</evidence>
<dbReference type="AlphaFoldDB" id="A0A8S1ERA4"/>
<dbReference type="EMBL" id="CADEPM010000002">
    <property type="protein sequence ID" value="CAB3400429.1"/>
    <property type="molecule type" value="Genomic_DNA"/>
</dbReference>
<evidence type="ECO:0000313" key="7">
    <source>
        <dbReference type="Proteomes" id="UP000494206"/>
    </source>
</evidence>
<sequence>MKLLILVLLPAFIFSSSVSWWPDSWSDYFSSSETNEIGTREPPQKKIYALEERTDNYKNKNGTINKRLAELKRVIDGNCYFFRYYRVTWTGYQSEVNLPQELNGVPVCTQEVCGKLFRENVDCPRAFGSDFEIEVPF</sequence>
<comment type="subcellular location">
    <subcellularLocation>
        <location evidence="1">Secreted</location>
    </subcellularLocation>
</comment>
<dbReference type="Pfam" id="PF07403">
    <property type="entry name" value="DUF1505"/>
    <property type="match status" value="1"/>
</dbReference>
<dbReference type="InterPro" id="IPR009981">
    <property type="entry name" value="DUF1505"/>
</dbReference>
<evidence type="ECO:0000256" key="5">
    <source>
        <dbReference type="SAM" id="SignalP"/>
    </source>
</evidence>
<accession>A0A8S1ERA4</accession>
<keyword evidence="3" id="KW-0964">Secreted</keyword>
<organism evidence="6 7">
    <name type="scientific">Caenorhabditis bovis</name>
    <dbReference type="NCBI Taxonomy" id="2654633"/>
    <lineage>
        <taxon>Eukaryota</taxon>
        <taxon>Metazoa</taxon>
        <taxon>Ecdysozoa</taxon>
        <taxon>Nematoda</taxon>
        <taxon>Chromadorea</taxon>
        <taxon>Rhabditida</taxon>
        <taxon>Rhabditina</taxon>
        <taxon>Rhabditomorpha</taxon>
        <taxon>Rhabditoidea</taxon>
        <taxon>Rhabditidae</taxon>
        <taxon>Peloderinae</taxon>
        <taxon>Caenorhabditis</taxon>
    </lineage>
</organism>
<evidence type="ECO:0000256" key="4">
    <source>
        <dbReference type="ARBA" id="ARBA00022729"/>
    </source>
</evidence>
<keyword evidence="7" id="KW-1185">Reference proteome</keyword>
<proteinExistence type="inferred from homology"/>
<evidence type="ECO:0000256" key="3">
    <source>
        <dbReference type="ARBA" id="ARBA00022525"/>
    </source>
</evidence>
<evidence type="ECO:0000313" key="6">
    <source>
        <dbReference type="EMBL" id="CAB3400429.1"/>
    </source>
</evidence>
<feature type="signal peptide" evidence="5">
    <location>
        <begin position="1"/>
        <end position="19"/>
    </location>
</feature>
<comment type="caution">
    <text evidence="6">The sequence shown here is derived from an EMBL/GenBank/DDBJ whole genome shotgun (WGS) entry which is preliminary data.</text>
</comment>
<evidence type="ECO:0000256" key="2">
    <source>
        <dbReference type="ARBA" id="ARBA00005932"/>
    </source>
</evidence>
<keyword evidence="4 5" id="KW-0732">Signal</keyword>
<reference evidence="6 7" key="1">
    <citation type="submission" date="2020-04" db="EMBL/GenBank/DDBJ databases">
        <authorList>
            <person name="Laetsch R D."/>
            <person name="Stevens L."/>
            <person name="Kumar S."/>
            <person name="Blaxter L. M."/>
        </authorList>
    </citation>
    <scope>NUCLEOTIDE SEQUENCE [LARGE SCALE GENOMIC DNA]</scope>
</reference>